<dbReference type="AlphaFoldDB" id="A0A172YDF5"/>
<dbReference type="STRING" id="376489.A5892_06295"/>
<feature type="domain" description="HTH gntR-type" evidence="4">
    <location>
        <begin position="16"/>
        <end position="82"/>
    </location>
</feature>
<dbReference type="GO" id="GO:0003700">
    <property type="term" value="F:DNA-binding transcription factor activity"/>
    <property type="evidence" value="ECO:0007669"/>
    <property type="project" value="InterPro"/>
</dbReference>
<dbReference type="PROSITE" id="PS50949">
    <property type="entry name" value="HTH_GNTR"/>
    <property type="match status" value="1"/>
</dbReference>
<dbReference type="SMART" id="SM00895">
    <property type="entry name" value="FCD"/>
    <property type="match status" value="1"/>
</dbReference>
<dbReference type="Pfam" id="PF00392">
    <property type="entry name" value="GntR"/>
    <property type="match status" value="1"/>
</dbReference>
<dbReference type="InterPro" id="IPR008920">
    <property type="entry name" value="TF_FadR/GntR_C"/>
</dbReference>
<evidence type="ECO:0000256" key="2">
    <source>
        <dbReference type="ARBA" id="ARBA00023125"/>
    </source>
</evidence>
<dbReference type="EMBL" id="CP015243">
    <property type="protein sequence ID" value="ANF57122.1"/>
    <property type="molecule type" value="Genomic_DNA"/>
</dbReference>
<organism evidence="5 6">
    <name type="scientific">Halotalea alkalilenta</name>
    <dbReference type="NCBI Taxonomy" id="376489"/>
    <lineage>
        <taxon>Bacteria</taxon>
        <taxon>Pseudomonadati</taxon>
        <taxon>Pseudomonadota</taxon>
        <taxon>Gammaproteobacteria</taxon>
        <taxon>Oceanospirillales</taxon>
        <taxon>Halomonadaceae</taxon>
        <taxon>Halotalea</taxon>
    </lineage>
</organism>
<dbReference type="Proteomes" id="UP000077875">
    <property type="component" value="Chromosome"/>
</dbReference>
<sequence length="223" mass="25175">MKQIDLAELNRQVQPRSLADEAYFQLLKMIQCGDLSGGTLLQERPLAEALGISRTPVREALNKLEIEGFAVRGGRGLLTVKEPSVREYLEILQLRRLLEGEAAAFAAERLEIETIDRLMADVEALIDDPHPTPERHHSVDDAVHGTIAGAANNAFLTRLIMDLRLKTYVFDLNRVPERFKPGCREHLGILSALRERDVELARQRMSEHIDNVRLSIIKRLTAL</sequence>
<dbReference type="PANTHER" id="PTHR43537">
    <property type="entry name" value="TRANSCRIPTIONAL REGULATOR, GNTR FAMILY"/>
    <property type="match status" value="1"/>
</dbReference>
<dbReference type="PANTHER" id="PTHR43537:SF24">
    <property type="entry name" value="GLUCONATE OPERON TRANSCRIPTIONAL REPRESSOR"/>
    <property type="match status" value="1"/>
</dbReference>
<keyword evidence="6" id="KW-1185">Reference proteome</keyword>
<dbReference type="InterPro" id="IPR000524">
    <property type="entry name" value="Tscrpt_reg_HTH_GntR"/>
</dbReference>
<dbReference type="Gene3D" id="1.10.10.10">
    <property type="entry name" value="Winged helix-like DNA-binding domain superfamily/Winged helix DNA-binding domain"/>
    <property type="match status" value="1"/>
</dbReference>
<keyword evidence="3" id="KW-0804">Transcription</keyword>
<dbReference type="SUPFAM" id="SSF46785">
    <property type="entry name" value="Winged helix' DNA-binding domain"/>
    <property type="match status" value="1"/>
</dbReference>
<evidence type="ECO:0000313" key="5">
    <source>
        <dbReference type="EMBL" id="ANF57122.1"/>
    </source>
</evidence>
<gene>
    <name evidence="5" type="ORF">A5892_06295</name>
</gene>
<dbReference type="GO" id="GO:0003677">
    <property type="term" value="F:DNA binding"/>
    <property type="evidence" value="ECO:0007669"/>
    <property type="project" value="UniProtKB-KW"/>
</dbReference>
<evidence type="ECO:0000313" key="6">
    <source>
        <dbReference type="Proteomes" id="UP000077875"/>
    </source>
</evidence>
<dbReference type="InterPro" id="IPR036390">
    <property type="entry name" value="WH_DNA-bd_sf"/>
</dbReference>
<dbReference type="Pfam" id="PF07729">
    <property type="entry name" value="FCD"/>
    <property type="match status" value="1"/>
</dbReference>
<accession>A0A172YDF5</accession>
<evidence type="ECO:0000256" key="3">
    <source>
        <dbReference type="ARBA" id="ARBA00023163"/>
    </source>
</evidence>
<dbReference type="InterPro" id="IPR036388">
    <property type="entry name" value="WH-like_DNA-bd_sf"/>
</dbReference>
<dbReference type="SMART" id="SM00345">
    <property type="entry name" value="HTH_GNTR"/>
    <property type="match status" value="1"/>
</dbReference>
<dbReference type="InterPro" id="IPR011711">
    <property type="entry name" value="GntR_C"/>
</dbReference>
<keyword evidence="1" id="KW-0805">Transcription regulation</keyword>
<protein>
    <recommendedName>
        <fullName evidence="4">HTH gntR-type domain-containing protein</fullName>
    </recommendedName>
</protein>
<proteinExistence type="predicted"/>
<reference evidence="5 6" key="1">
    <citation type="submission" date="2016-04" db="EMBL/GenBank/DDBJ databases">
        <title>Complete Genome Sequence of Halotalea alkalilenta IHB B 13600.</title>
        <authorList>
            <person name="Swarnkar M.K."/>
            <person name="Sharma A."/>
            <person name="Kaushal K."/>
            <person name="Soni R."/>
            <person name="Rana S."/>
            <person name="Singh A.K."/>
            <person name="Gulati A."/>
        </authorList>
    </citation>
    <scope>NUCLEOTIDE SEQUENCE [LARGE SCALE GENOMIC DNA]</scope>
    <source>
        <strain evidence="5 6">IHB B 13600</strain>
    </source>
</reference>
<dbReference type="PRINTS" id="PR00035">
    <property type="entry name" value="HTHGNTR"/>
</dbReference>
<dbReference type="RefSeq" id="WP_064122080.1">
    <property type="nucleotide sequence ID" value="NZ_CP015243.1"/>
</dbReference>
<dbReference type="SUPFAM" id="SSF48008">
    <property type="entry name" value="GntR ligand-binding domain-like"/>
    <property type="match status" value="1"/>
</dbReference>
<evidence type="ECO:0000259" key="4">
    <source>
        <dbReference type="PROSITE" id="PS50949"/>
    </source>
</evidence>
<dbReference type="KEGG" id="haa:A5892_06295"/>
<keyword evidence="2" id="KW-0238">DNA-binding</keyword>
<dbReference type="Gene3D" id="1.20.120.530">
    <property type="entry name" value="GntR ligand-binding domain-like"/>
    <property type="match status" value="1"/>
</dbReference>
<name>A0A172YDF5_9GAMM</name>
<evidence type="ECO:0000256" key="1">
    <source>
        <dbReference type="ARBA" id="ARBA00023015"/>
    </source>
</evidence>